<dbReference type="Pfam" id="PF18734">
    <property type="entry name" value="HEPN_AbiU2"/>
    <property type="match status" value="1"/>
</dbReference>
<reference evidence="3 4" key="1">
    <citation type="submission" date="2019-01" db="EMBL/GenBank/DDBJ databases">
        <authorList>
            <person name="B I."/>
            <person name="Ch S."/>
            <person name="Ch V.R."/>
        </authorList>
    </citation>
    <scope>NUCLEOTIDE SEQUENCE [LARGE SCALE GENOMIC DNA]</scope>
    <source>
        <strain evidence="3 4">JC507</strain>
    </source>
</reference>
<dbReference type="RefSeq" id="WP_136522029.1">
    <property type="nucleotide sequence ID" value="NZ_SDLV01000017.1"/>
</dbReference>
<feature type="domain" description="HEPN AbiU2-like" evidence="2">
    <location>
        <begin position="34"/>
        <end position="196"/>
    </location>
</feature>
<sequence length="227" mass="27069">MRDCITKNEMDSFFESFRNMILDLVICTTNVETIIEQNKDNPEKIKFLNPFLGHYVSLCYSYSVLTLSKLFIQEEKRSFKKFLNKLENNDYDKELKDLLKKNTETFESGSNGEYDYLFKNKADIKKEIIVARKEISDAEKLIEKIKARRDSYYAHLDPDKKDKIEVESLSEINELLALAQRIYERFFGGFNNSTFLFVNLWHMDTMFTIINEHYDNYTRMLKELEDN</sequence>
<evidence type="ECO:0000313" key="4">
    <source>
        <dbReference type="Proteomes" id="UP000306038"/>
    </source>
</evidence>
<gene>
    <name evidence="3" type="ORF">EK417_09390</name>
</gene>
<keyword evidence="1" id="KW-0175">Coiled coil</keyword>
<accession>A0ABY2R9G3</accession>
<comment type="caution">
    <text evidence="3">The sequence shown here is derived from an EMBL/GenBank/DDBJ whole genome shotgun (WGS) entry which is preliminary data.</text>
</comment>
<evidence type="ECO:0000313" key="3">
    <source>
        <dbReference type="EMBL" id="THV60587.1"/>
    </source>
</evidence>
<dbReference type="Proteomes" id="UP000306038">
    <property type="component" value="Unassembled WGS sequence"/>
</dbReference>
<keyword evidence="4" id="KW-1185">Reference proteome</keyword>
<protein>
    <recommendedName>
        <fullName evidence="2">HEPN AbiU2-like domain-containing protein</fullName>
    </recommendedName>
</protein>
<feature type="coiled-coil region" evidence="1">
    <location>
        <begin position="121"/>
        <end position="148"/>
    </location>
</feature>
<name>A0ABY2R9G3_9FLAO</name>
<dbReference type="EMBL" id="SDLV01000017">
    <property type="protein sequence ID" value="THV60587.1"/>
    <property type="molecule type" value="Genomic_DNA"/>
</dbReference>
<organism evidence="3 4">
    <name type="scientific">Chryseobacterium candidae</name>
    <dbReference type="NCBI Taxonomy" id="1978493"/>
    <lineage>
        <taxon>Bacteria</taxon>
        <taxon>Pseudomonadati</taxon>
        <taxon>Bacteroidota</taxon>
        <taxon>Flavobacteriia</taxon>
        <taxon>Flavobacteriales</taxon>
        <taxon>Weeksellaceae</taxon>
        <taxon>Chryseobacterium group</taxon>
        <taxon>Chryseobacterium</taxon>
    </lineage>
</organism>
<evidence type="ECO:0000259" key="2">
    <source>
        <dbReference type="Pfam" id="PF18734"/>
    </source>
</evidence>
<proteinExistence type="predicted"/>
<evidence type="ECO:0000256" key="1">
    <source>
        <dbReference type="SAM" id="Coils"/>
    </source>
</evidence>
<dbReference type="InterPro" id="IPR040704">
    <property type="entry name" value="HEPN_AbiU2"/>
</dbReference>